<dbReference type="RefSeq" id="WP_187073365.1">
    <property type="nucleotide sequence ID" value="NZ_JACRYL010000030.1"/>
</dbReference>
<dbReference type="Proteomes" id="UP000652755">
    <property type="component" value="Unassembled WGS sequence"/>
</dbReference>
<accession>A0ABR7KXV2</accession>
<dbReference type="InterPro" id="IPR029063">
    <property type="entry name" value="SAM-dependent_MTases_sf"/>
</dbReference>
<reference evidence="1 2" key="1">
    <citation type="submission" date="2020-08" db="EMBL/GenBank/DDBJ databases">
        <authorList>
            <person name="Sun Q."/>
            <person name="Inoue M."/>
        </authorList>
    </citation>
    <scope>NUCLEOTIDE SEQUENCE [LARGE SCALE GENOMIC DNA]</scope>
    <source>
        <strain evidence="1 2">CCM 8938</strain>
    </source>
</reference>
<protein>
    <submittedName>
        <fullName evidence="1">Uncharacterized protein</fullName>
    </submittedName>
</protein>
<proteinExistence type="predicted"/>
<dbReference type="SUPFAM" id="SSF53335">
    <property type="entry name" value="S-adenosyl-L-methionine-dependent methyltransferases"/>
    <property type="match status" value="1"/>
</dbReference>
<evidence type="ECO:0000313" key="1">
    <source>
        <dbReference type="EMBL" id="MBC6112949.1"/>
    </source>
</evidence>
<gene>
    <name evidence="1" type="ORF">H7U22_21210</name>
</gene>
<sequence>MIELIRQLMLAEVKIAPEIINRICNQAIPKPHYDLVYSLTYNQLDPKTEDLIDLMEEYGLMKGHHIMEIMAGNGYESNEIAKSFPDNYYSCLDNASYFSPFSGFNYLSAYTNKFDPLSPILN</sequence>
<dbReference type="EMBL" id="JACRYL010000030">
    <property type="protein sequence ID" value="MBC6112949.1"/>
    <property type="molecule type" value="Genomic_DNA"/>
</dbReference>
<comment type="caution">
    <text evidence="1">The sequence shown here is derived from an EMBL/GenBank/DDBJ whole genome shotgun (WGS) entry which is preliminary data.</text>
</comment>
<keyword evidence="2" id="KW-1185">Reference proteome</keyword>
<name>A0ABR7KXV2_9SPHI</name>
<evidence type="ECO:0000313" key="2">
    <source>
        <dbReference type="Proteomes" id="UP000652755"/>
    </source>
</evidence>
<organism evidence="1 2">
    <name type="scientific">Pedobacter fastidiosus</name>
    <dbReference type="NCBI Taxonomy" id="2765361"/>
    <lineage>
        <taxon>Bacteria</taxon>
        <taxon>Pseudomonadati</taxon>
        <taxon>Bacteroidota</taxon>
        <taxon>Sphingobacteriia</taxon>
        <taxon>Sphingobacteriales</taxon>
        <taxon>Sphingobacteriaceae</taxon>
        <taxon>Pedobacter</taxon>
    </lineage>
</organism>